<evidence type="ECO:0000313" key="1">
    <source>
        <dbReference type="EMBL" id="RJF72040.1"/>
    </source>
</evidence>
<evidence type="ECO:0000313" key="2">
    <source>
        <dbReference type="Proteomes" id="UP000286287"/>
    </source>
</evidence>
<proteinExistence type="predicted"/>
<keyword evidence="2" id="KW-1185">Reference proteome</keyword>
<reference evidence="1 2" key="1">
    <citation type="submission" date="2018-09" db="EMBL/GenBank/DDBJ databases">
        <authorList>
            <person name="Zhu H."/>
        </authorList>
    </citation>
    <scope>NUCLEOTIDE SEQUENCE [LARGE SCALE GENOMIC DNA]</scope>
    <source>
        <strain evidence="1 2">K2S05-167</strain>
    </source>
</reference>
<comment type="caution">
    <text evidence="1">The sequence shown here is derived from an EMBL/GenBank/DDBJ whole genome shotgun (WGS) entry which is preliminary data.</text>
</comment>
<dbReference type="AlphaFoldDB" id="A0A418V7H9"/>
<accession>A0A418V7H9</accession>
<dbReference type="GO" id="GO:0016791">
    <property type="term" value="F:phosphatase activity"/>
    <property type="evidence" value="ECO:0007669"/>
    <property type="project" value="TreeGrafter"/>
</dbReference>
<dbReference type="RefSeq" id="WP_119763782.1">
    <property type="nucleotide sequence ID" value="NZ_QYUJ01000014.1"/>
</dbReference>
<dbReference type="InterPro" id="IPR023214">
    <property type="entry name" value="HAD_sf"/>
</dbReference>
<dbReference type="Proteomes" id="UP000286287">
    <property type="component" value="Unassembled WGS sequence"/>
</dbReference>
<dbReference type="NCBIfam" id="TIGR01484">
    <property type="entry name" value="HAD-SF-IIB"/>
    <property type="match status" value="1"/>
</dbReference>
<dbReference type="SUPFAM" id="SSF56784">
    <property type="entry name" value="HAD-like"/>
    <property type="match status" value="1"/>
</dbReference>
<gene>
    <name evidence="1" type="ORF">D3875_11205</name>
</gene>
<dbReference type="Gene3D" id="3.30.1240.10">
    <property type="match status" value="1"/>
</dbReference>
<dbReference type="GO" id="GO:0005829">
    <property type="term" value="C:cytosol"/>
    <property type="evidence" value="ECO:0007669"/>
    <property type="project" value="TreeGrafter"/>
</dbReference>
<dbReference type="Gene3D" id="3.40.50.1000">
    <property type="entry name" value="HAD superfamily/HAD-like"/>
    <property type="match status" value="1"/>
</dbReference>
<sequence length="266" mass="28649">MLPELPPFRPALLAFDLDGTLIPDQDRHLTEETSSLLAELCALNIKLAVITGRDGLSEKMRADGHLHAEAANNGGTIRVGDQVIYAEQLKPEDLELLLRHGLTGAEVVIYGEAGYAVPAGSDAPADWMQKHGVTLLTDEGKQTAYKVRFHHPEAAAYANHLRATQPQLVVTGGIEPYLNFVSVTPRQATKSIALKRIAAALNAPLAYTVAFGDSDNDADLLEAAGFAVQIGTHPHLTPHADVQLSEQAELPGYLRRLIAHLRAIPS</sequence>
<dbReference type="PANTHER" id="PTHR10000">
    <property type="entry name" value="PHOSPHOSERINE PHOSPHATASE"/>
    <property type="match status" value="1"/>
</dbReference>
<organism evidence="1 2">
    <name type="scientific">Deinococcus cavernae</name>
    <dbReference type="NCBI Taxonomy" id="2320857"/>
    <lineage>
        <taxon>Bacteria</taxon>
        <taxon>Thermotogati</taxon>
        <taxon>Deinococcota</taxon>
        <taxon>Deinococci</taxon>
        <taxon>Deinococcales</taxon>
        <taxon>Deinococcaceae</taxon>
        <taxon>Deinococcus</taxon>
    </lineage>
</organism>
<name>A0A418V7H9_9DEIO</name>
<dbReference type="EMBL" id="QYUJ01000014">
    <property type="protein sequence ID" value="RJF72040.1"/>
    <property type="molecule type" value="Genomic_DNA"/>
</dbReference>
<dbReference type="PANTHER" id="PTHR10000:SF8">
    <property type="entry name" value="HAD SUPERFAMILY HYDROLASE-LIKE, TYPE 3"/>
    <property type="match status" value="1"/>
</dbReference>
<dbReference type="InterPro" id="IPR006379">
    <property type="entry name" value="HAD-SF_hydro_IIB"/>
</dbReference>
<dbReference type="GO" id="GO:0000287">
    <property type="term" value="F:magnesium ion binding"/>
    <property type="evidence" value="ECO:0007669"/>
    <property type="project" value="TreeGrafter"/>
</dbReference>
<dbReference type="InterPro" id="IPR036412">
    <property type="entry name" value="HAD-like_sf"/>
</dbReference>
<protein>
    <submittedName>
        <fullName evidence="1">HAD family phosphatase</fullName>
    </submittedName>
</protein>
<dbReference type="OrthoDB" id="9806027at2"/>
<dbReference type="Pfam" id="PF08282">
    <property type="entry name" value="Hydrolase_3"/>
    <property type="match status" value="1"/>
</dbReference>